<evidence type="ECO:0008006" key="4">
    <source>
        <dbReference type="Google" id="ProtNLM"/>
    </source>
</evidence>
<reference evidence="3" key="1">
    <citation type="submission" date="2017-01" db="EMBL/GenBank/DDBJ databases">
        <title>Comparative genomics of anhydrobiosis in the tardigrade Hypsibius dujardini.</title>
        <authorList>
            <person name="Yoshida Y."/>
            <person name="Koutsovoulos G."/>
            <person name="Laetsch D."/>
            <person name="Stevens L."/>
            <person name="Kumar S."/>
            <person name="Horikawa D."/>
            <person name="Ishino K."/>
            <person name="Komine S."/>
            <person name="Tomita M."/>
            <person name="Blaxter M."/>
            <person name="Arakawa K."/>
        </authorList>
    </citation>
    <scope>NUCLEOTIDE SEQUENCE [LARGE SCALE GENOMIC DNA]</scope>
    <source>
        <strain evidence="3">Z151</strain>
    </source>
</reference>
<feature type="chain" id="PRO_5012122208" description="EB domain-containing protein" evidence="1">
    <location>
        <begin position="20"/>
        <end position="115"/>
    </location>
</feature>
<dbReference type="Proteomes" id="UP000192578">
    <property type="component" value="Unassembled WGS sequence"/>
</dbReference>
<evidence type="ECO:0000313" key="2">
    <source>
        <dbReference type="EMBL" id="OQV25647.1"/>
    </source>
</evidence>
<sequence>MNSIVLSCVVLAFVASVYAAKKDEGCQATIECEDPSLMCSGAKCKCLSEMGFSHEQEKIWGCNDASDCEKIHRLSLQGMSPEIAHAAHAPVCVPSAVGCPPIKGFTGFCDVALIA</sequence>
<dbReference type="EMBL" id="MTYJ01000002">
    <property type="protein sequence ID" value="OQV25647.1"/>
    <property type="molecule type" value="Genomic_DNA"/>
</dbReference>
<feature type="signal peptide" evidence="1">
    <location>
        <begin position="1"/>
        <end position="19"/>
    </location>
</feature>
<protein>
    <recommendedName>
        <fullName evidence="4">EB domain-containing protein</fullName>
    </recommendedName>
</protein>
<proteinExistence type="predicted"/>
<keyword evidence="1" id="KW-0732">Signal</keyword>
<gene>
    <name evidence="2" type="ORF">BV898_00582</name>
</gene>
<keyword evidence="3" id="KW-1185">Reference proteome</keyword>
<evidence type="ECO:0000256" key="1">
    <source>
        <dbReference type="SAM" id="SignalP"/>
    </source>
</evidence>
<dbReference type="AlphaFoldDB" id="A0A1W0XDV8"/>
<evidence type="ECO:0000313" key="3">
    <source>
        <dbReference type="Proteomes" id="UP000192578"/>
    </source>
</evidence>
<dbReference type="OrthoDB" id="10419500at2759"/>
<name>A0A1W0XDV8_HYPEX</name>
<comment type="caution">
    <text evidence="2">The sequence shown here is derived from an EMBL/GenBank/DDBJ whole genome shotgun (WGS) entry which is preliminary data.</text>
</comment>
<organism evidence="2 3">
    <name type="scientific">Hypsibius exemplaris</name>
    <name type="common">Freshwater tardigrade</name>
    <dbReference type="NCBI Taxonomy" id="2072580"/>
    <lineage>
        <taxon>Eukaryota</taxon>
        <taxon>Metazoa</taxon>
        <taxon>Ecdysozoa</taxon>
        <taxon>Tardigrada</taxon>
        <taxon>Eutardigrada</taxon>
        <taxon>Parachela</taxon>
        <taxon>Hypsibioidea</taxon>
        <taxon>Hypsibiidae</taxon>
        <taxon>Hypsibius</taxon>
    </lineage>
</organism>
<accession>A0A1W0XDV8</accession>